<keyword evidence="3" id="KW-1185">Reference proteome</keyword>
<feature type="transmembrane region" description="Helical" evidence="1">
    <location>
        <begin position="71"/>
        <end position="88"/>
    </location>
</feature>
<dbReference type="EMBL" id="ASGP02000002">
    <property type="protein sequence ID" value="KAH9520991.1"/>
    <property type="molecule type" value="Genomic_DNA"/>
</dbReference>
<gene>
    <name evidence="2" type="ORF">DERF_004666</name>
</gene>
<keyword evidence="1" id="KW-0812">Transmembrane</keyword>
<evidence type="ECO:0000313" key="3">
    <source>
        <dbReference type="Proteomes" id="UP000790347"/>
    </source>
</evidence>
<dbReference type="AlphaFoldDB" id="A0A922L5F9"/>
<reference evidence="2" key="1">
    <citation type="submission" date="2013-05" db="EMBL/GenBank/DDBJ databases">
        <authorList>
            <person name="Yim A.K.Y."/>
            <person name="Chan T.F."/>
            <person name="Ji K.M."/>
            <person name="Liu X.Y."/>
            <person name="Zhou J.W."/>
            <person name="Li R.Q."/>
            <person name="Yang K.Y."/>
            <person name="Li J."/>
            <person name="Li M."/>
            <person name="Law P.T.W."/>
            <person name="Wu Y.L."/>
            <person name="Cai Z.L."/>
            <person name="Qin H."/>
            <person name="Bao Y."/>
            <person name="Leung R.K.K."/>
            <person name="Ng P.K.S."/>
            <person name="Zou J."/>
            <person name="Zhong X.J."/>
            <person name="Ran P.X."/>
            <person name="Zhong N.S."/>
            <person name="Liu Z.G."/>
            <person name="Tsui S.K.W."/>
        </authorList>
    </citation>
    <scope>NUCLEOTIDE SEQUENCE</scope>
    <source>
        <strain evidence="2">Derf</strain>
        <tissue evidence="2">Whole organism</tissue>
    </source>
</reference>
<evidence type="ECO:0000256" key="1">
    <source>
        <dbReference type="SAM" id="Phobius"/>
    </source>
</evidence>
<accession>A0A922L5F9</accession>
<comment type="caution">
    <text evidence="2">The sequence shown here is derived from an EMBL/GenBank/DDBJ whole genome shotgun (WGS) entry which is preliminary data.</text>
</comment>
<name>A0A922L5F9_DERFA</name>
<keyword evidence="1" id="KW-1133">Transmembrane helix</keyword>
<evidence type="ECO:0000313" key="2">
    <source>
        <dbReference type="EMBL" id="KAH9520991.1"/>
    </source>
</evidence>
<protein>
    <submittedName>
        <fullName evidence="2">Uncharacterized protein</fullName>
    </submittedName>
</protein>
<organism evidence="2 3">
    <name type="scientific">Dermatophagoides farinae</name>
    <name type="common">American house dust mite</name>
    <dbReference type="NCBI Taxonomy" id="6954"/>
    <lineage>
        <taxon>Eukaryota</taxon>
        <taxon>Metazoa</taxon>
        <taxon>Ecdysozoa</taxon>
        <taxon>Arthropoda</taxon>
        <taxon>Chelicerata</taxon>
        <taxon>Arachnida</taxon>
        <taxon>Acari</taxon>
        <taxon>Acariformes</taxon>
        <taxon>Sarcoptiformes</taxon>
        <taxon>Astigmata</taxon>
        <taxon>Psoroptidia</taxon>
        <taxon>Analgoidea</taxon>
        <taxon>Pyroglyphidae</taxon>
        <taxon>Dermatophagoidinae</taxon>
        <taxon>Dermatophagoides</taxon>
    </lineage>
</organism>
<sequence>MHLRQIKSIYSINANIPFSQFLRLFNQAIIMLQFSAVCFSKRKLKFSLKNVNDRPQQHDEMEKNKTNIKKWATGYIIIVGPLFRFLAVI</sequence>
<proteinExistence type="predicted"/>
<reference evidence="2" key="2">
    <citation type="journal article" date="2022" name="Res Sq">
        <title>Comparative Genomics Reveals Insights into the Divergent Evolution of Astigmatic Mites and Household Pest Adaptations.</title>
        <authorList>
            <person name="Xiong Q."/>
            <person name="Wan A.T.-Y."/>
            <person name="Liu X.-Y."/>
            <person name="Fung C.S.-H."/>
            <person name="Xiao X."/>
            <person name="Malainual N."/>
            <person name="Hou J."/>
            <person name="Wang L."/>
            <person name="Wang M."/>
            <person name="Yang K."/>
            <person name="Cui Y."/>
            <person name="Leung E."/>
            <person name="Nong W."/>
            <person name="Shin S.-K."/>
            <person name="Au S."/>
            <person name="Jeong K.Y."/>
            <person name="Chew F.T."/>
            <person name="Hui J."/>
            <person name="Leung T.F."/>
            <person name="Tungtrongchitr A."/>
            <person name="Zhong N."/>
            <person name="Liu Z."/>
            <person name="Tsui S."/>
        </authorList>
    </citation>
    <scope>NUCLEOTIDE SEQUENCE</scope>
    <source>
        <strain evidence="2">Derf</strain>
        <tissue evidence="2">Whole organism</tissue>
    </source>
</reference>
<dbReference type="Proteomes" id="UP000790347">
    <property type="component" value="Unassembled WGS sequence"/>
</dbReference>
<keyword evidence="1" id="KW-0472">Membrane</keyword>